<evidence type="ECO:0000259" key="8">
    <source>
        <dbReference type="PROSITE" id="PS51873"/>
    </source>
</evidence>
<organism evidence="9 10">
    <name type="scientific">Cyclotella atomus</name>
    <dbReference type="NCBI Taxonomy" id="382360"/>
    <lineage>
        <taxon>Eukaryota</taxon>
        <taxon>Sar</taxon>
        <taxon>Stramenopiles</taxon>
        <taxon>Ochrophyta</taxon>
        <taxon>Bacillariophyta</taxon>
        <taxon>Coscinodiscophyceae</taxon>
        <taxon>Thalassiosirophycidae</taxon>
        <taxon>Stephanodiscales</taxon>
        <taxon>Stephanodiscaceae</taxon>
        <taxon>Cyclotella</taxon>
    </lineage>
</organism>
<keyword evidence="3" id="KW-0677">Repeat</keyword>
<evidence type="ECO:0000256" key="5">
    <source>
        <dbReference type="ARBA" id="ARBA00022786"/>
    </source>
</evidence>
<dbReference type="PANTHER" id="PTHR11685">
    <property type="entry name" value="RBR FAMILY RING FINGER AND IBR DOMAIN-CONTAINING"/>
    <property type="match status" value="1"/>
</dbReference>
<dbReference type="PROSITE" id="PS51873">
    <property type="entry name" value="TRIAD"/>
    <property type="match status" value="1"/>
</dbReference>
<sequence length="280" mass="30804">MPARKKHKVESGSHNEENKQNRNGRNENEDKKPMASIGSLSDSVLDTPTTYFHAHPGQQDHKAILDSIEPTESPTGLTCCVCSDALNAEDTVACTRDIIHFFCKPCLSGYCTVTLQSGSIQSVPCAIPDCRSSFATHDIKSVLSDFDILKIEHREESRDRRVALAAKAILHSECGLLAIVTEDDLGDGHITCPGDGCNQRFCAKCGNEDHGKESCPPPAEAVQWLDKYSKECPNCSNRIEKNGGCYHVMCRPPDGCGFEFWWTRGCPFQGQHKCGRLLAC</sequence>
<keyword evidence="1" id="KW-0808">Transferase</keyword>
<evidence type="ECO:0000256" key="1">
    <source>
        <dbReference type="ARBA" id="ARBA00022679"/>
    </source>
</evidence>
<dbReference type="GO" id="GO:0016740">
    <property type="term" value="F:transferase activity"/>
    <property type="evidence" value="ECO:0007669"/>
    <property type="project" value="UniProtKB-KW"/>
</dbReference>
<feature type="compositionally biased region" description="Basic and acidic residues" evidence="7">
    <location>
        <begin position="9"/>
        <end position="33"/>
    </location>
</feature>
<keyword evidence="2" id="KW-0479">Metal-binding</keyword>
<protein>
    <recommendedName>
        <fullName evidence="8">RING-type domain-containing protein</fullName>
    </recommendedName>
</protein>
<keyword evidence="10" id="KW-1185">Reference proteome</keyword>
<dbReference type="EMBL" id="JALLPJ020001336">
    <property type="protein sequence ID" value="KAL3769131.1"/>
    <property type="molecule type" value="Genomic_DNA"/>
</dbReference>
<evidence type="ECO:0000256" key="4">
    <source>
        <dbReference type="ARBA" id="ARBA00022771"/>
    </source>
</evidence>
<evidence type="ECO:0000256" key="3">
    <source>
        <dbReference type="ARBA" id="ARBA00022737"/>
    </source>
</evidence>
<evidence type="ECO:0000256" key="6">
    <source>
        <dbReference type="ARBA" id="ARBA00022833"/>
    </source>
</evidence>
<dbReference type="Proteomes" id="UP001530400">
    <property type="component" value="Unassembled WGS sequence"/>
</dbReference>
<evidence type="ECO:0000256" key="2">
    <source>
        <dbReference type="ARBA" id="ARBA00022723"/>
    </source>
</evidence>
<gene>
    <name evidence="9" type="ORF">ACHAWO_007872</name>
</gene>
<evidence type="ECO:0000256" key="7">
    <source>
        <dbReference type="SAM" id="MobiDB-lite"/>
    </source>
</evidence>
<feature type="region of interest" description="Disordered" evidence="7">
    <location>
        <begin position="1"/>
        <end position="39"/>
    </location>
</feature>
<accession>A0ABD3N4I3</accession>
<dbReference type="Gene3D" id="1.20.120.1750">
    <property type="match status" value="1"/>
</dbReference>
<dbReference type="InterPro" id="IPR013083">
    <property type="entry name" value="Znf_RING/FYVE/PHD"/>
</dbReference>
<evidence type="ECO:0000313" key="9">
    <source>
        <dbReference type="EMBL" id="KAL3769131.1"/>
    </source>
</evidence>
<dbReference type="Gene3D" id="3.30.40.10">
    <property type="entry name" value="Zinc/RING finger domain, C3HC4 (zinc finger)"/>
    <property type="match status" value="1"/>
</dbReference>
<dbReference type="InterPro" id="IPR044066">
    <property type="entry name" value="TRIAD_supradom"/>
</dbReference>
<dbReference type="SUPFAM" id="SSF57850">
    <property type="entry name" value="RING/U-box"/>
    <property type="match status" value="2"/>
</dbReference>
<keyword evidence="4" id="KW-0863">Zinc-finger</keyword>
<evidence type="ECO:0000313" key="10">
    <source>
        <dbReference type="Proteomes" id="UP001530400"/>
    </source>
</evidence>
<reference evidence="9 10" key="1">
    <citation type="submission" date="2024-10" db="EMBL/GenBank/DDBJ databases">
        <title>Updated reference genomes for cyclostephanoid diatoms.</title>
        <authorList>
            <person name="Roberts W.R."/>
            <person name="Alverson A.J."/>
        </authorList>
    </citation>
    <scope>NUCLEOTIDE SEQUENCE [LARGE SCALE GENOMIC DNA]</scope>
    <source>
        <strain evidence="9 10">AJA010-31</strain>
    </source>
</reference>
<feature type="domain" description="RING-type" evidence="8">
    <location>
        <begin position="75"/>
        <end position="280"/>
    </location>
</feature>
<name>A0ABD3N4I3_9STRA</name>
<dbReference type="InterPro" id="IPR031127">
    <property type="entry name" value="E3_UB_ligase_RBR"/>
</dbReference>
<comment type="caution">
    <text evidence="9">The sequence shown here is derived from an EMBL/GenBank/DDBJ whole genome shotgun (WGS) entry which is preliminary data.</text>
</comment>
<keyword evidence="6" id="KW-0862">Zinc</keyword>
<keyword evidence="5" id="KW-0833">Ubl conjugation pathway</keyword>
<dbReference type="GO" id="GO:0008270">
    <property type="term" value="F:zinc ion binding"/>
    <property type="evidence" value="ECO:0007669"/>
    <property type="project" value="UniProtKB-KW"/>
</dbReference>
<proteinExistence type="predicted"/>
<dbReference type="AlphaFoldDB" id="A0ABD3N4I3"/>